<dbReference type="Proteomes" id="UP000294848">
    <property type="component" value="Unassembled WGS sequence"/>
</dbReference>
<dbReference type="PANTHER" id="PTHR10362">
    <property type="entry name" value="HISTIDINE AMMONIA-LYASE"/>
    <property type="match status" value="1"/>
</dbReference>
<comment type="catalytic activity">
    <reaction evidence="5 8">
        <text>L-histidine = trans-urocanate + NH4(+)</text>
        <dbReference type="Rhea" id="RHEA:21232"/>
        <dbReference type="ChEBI" id="CHEBI:17771"/>
        <dbReference type="ChEBI" id="CHEBI:28938"/>
        <dbReference type="ChEBI" id="CHEBI:57595"/>
        <dbReference type="EC" id="4.3.1.3"/>
    </reaction>
</comment>
<gene>
    <name evidence="10" type="ORF">DET52_11455</name>
</gene>
<evidence type="ECO:0000256" key="1">
    <source>
        <dbReference type="ARBA" id="ARBA00005113"/>
    </source>
</evidence>
<dbReference type="GO" id="GO:0004397">
    <property type="term" value="F:histidine ammonia-lyase activity"/>
    <property type="evidence" value="ECO:0007669"/>
    <property type="project" value="UniProtKB-UniRule"/>
</dbReference>
<dbReference type="AlphaFoldDB" id="A0A4R6GMT4"/>
<organism evidence="10 11">
    <name type="scientific">Sunxiuqinia elliptica</name>
    <dbReference type="NCBI Taxonomy" id="655355"/>
    <lineage>
        <taxon>Bacteria</taxon>
        <taxon>Pseudomonadati</taxon>
        <taxon>Bacteroidota</taxon>
        <taxon>Bacteroidia</taxon>
        <taxon>Marinilabiliales</taxon>
        <taxon>Prolixibacteraceae</taxon>
        <taxon>Sunxiuqinia</taxon>
    </lineage>
</organism>
<accession>A0A4R6GMT4</accession>
<dbReference type="InterPro" id="IPR024083">
    <property type="entry name" value="Fumarase/histidase_N"/>
</dbReference>
<comment type="similarity">
    <text evidence="7">Belongs to the PAL/histidase family.</text>
</comment>
<evidence type="ECO:0000256" key="9">
    <source>
        <dbReference type="RuleBase" id="RU004480"/>
    </source>
</evidence>
<dbReference type="InterPro" id="IPR008948">
    <property type="entry name" value="L-Aspartase-like"/>
</dbReference>
<dbReference type="GO" id="GO:0019557">
    <property type="term" value="P:L-histidine catabolic process to glutamate and formate"/>
    <property type="evidence" value="ECO:0007669"/>
    <property type="project" value="UniProtKB-UniPathway"/>
</dbReference>
<dbReference type="Gene3D" id="1.20.200.10">
    <property type="entry name" value="Fumarase/aspartase (Central domain)"/>
    <property type="match status" value="1"/>
</dbReference>
<dbReference type="EMBL" id="SNWI01000014">
    <property type="protein sequence ID" value="TDN95734.1"/>
    <property type="molecule type" value="Genomic_DNA"/>
</dbReference>
<evidence type="ECO:0000256" key="7">
    <source>
        <dbReference type="RuleBase" id="RU003954"/>
    </source>
</evidence>
<dbReference type="PROSITE" id="PS00488">
    <property type="entry name" value="PAL_HISTIDASE"/>
    <property type="match status" value="1"/>
</dbReference>
<name>A0A4R6GMT4_9BACT</name>
<evidence type="ECO:0000256" key="6">
    <source>
        <dbReference type="NCBIfam" id="TIGR01225"/>
    </source>
</evidence>
<comment type="caution">
    <text evidence="10">The sequence shown here is derived from an EMBL/GenBank/DDBJ whole genome shotgun (WGS) entry which is preliminary data.</text>
</comment>
<dbReference type="SUPFAM" id="SSF48557">
    <property type="entry name" value="L-aspartase-like"/>
    <property type="match status" value="1"/>
</dbReference>
<dbReference type="FunFam" id="1.10.275.10:FF:000005">
    <property type="entry name" value="Histidine ammonia-lyase"/>
    <property type="match status" value="1"/>
</dbReference>
<protein>
    <recommendedName>
        <fullName evidence="2 6">Histidine ammonia-lyase</fullName>
        <ecNumber evidence="2 6">4.3.1.3</ecNumber>
    </recommendedName>
</protein>
<dbReference type="InterPro" id="IPR001106">
    <property type="entry name" value="Aromatic_Lyase"/>
</dbReference>
<reference evidence="10 11" key="1">
    <citation type="submission" date="2019-03" db="EMBL/GenBank/DDBJ databases">
        <title>Freshwater and sediment microbial communities from various areas in North America, analyzing microbe dynamics in response to fracking.</title>
        <authorList>
            <person name="Lamendella R."/>
        </authorList>
    </citation>
    <scope>NUCLEOTIDE SEQUENCE [LARGE SCALE GENOMIC DNA]</scope>
    <source>
        <strain evidence="10 11">114D</strain>
    </source>
</reference>
<keyword evidence="3 8" id="KW-0369">Histidine metabolism</keyword>
<dbReference type="InterPro" id="IPR022313">
    <property type="entry name" value="Phe/His_NH3-lyase_AS"/>
</dbReference>
<dbReference type="Gene3D" id="1.10.275.10">
    <property type="entry name" value="Fumarase/aspartase (N-terminal domain)"/>
    <property type="match status" value="1"/>
</dbReference>
<dbReference type="InterPro" id="IPR005921">
    <property type="entry name" value="HutH"/>
</dbReference>
<keyword evidence="4 7" id="KW-0456">Lyase</keyword>
<dbReference type="CDD" id="cd00332">
    <property type="entry name" value="PAL-HAL"/>
    <property type="match status" value="1"/>
</dbReference>
<evidence type="ECO:0000313" key="10">
    <source>
        <dbReference type="EMBL" id="TDN95734.1"/>
    </source>
</evidence>
<dbReference type="FunFam" id="1.20.200.10:FF:000003">
    <property type="entry name" value="Histidine ammonia-lyase"/>
    <property type="match status" value="1"/>
</dbReference>
<evidence type="ECO:0000256" key="3">
    <source>
        <dbReference type="ARBA" id="ARBA00022808"/>
    </source>
</evidence>
<dbReference type="UniPathway" id="UPA00379">
    <property type="reaction ID" value="UER00549"/>
</dbReference>
<evidence type="ECO:0000313" key="11">
    <source>
        <dbReference type="Proteomes" id="UP000294848"/>
    </source>
</evidence>
<evidence type="ECO:0000256" key="4">
    <source>
        <dbReference type="ARBA" id="ARBA00023239"/>
    </source>
</evidence>
<dbReference type="EC" id="4.3.1.3" evidence="2 6"/>
<comment type="pathway">
    <text evidence="1 8">Amino-acid degradation; L-histidine degradation into L-glutamate; N-formimidoyl-L-glutamate from L-histidine: step 1/3.</text>
</comment>
<evidence type="ECO:0000256" key="8">
    <source>
        <dbReference type="RuleBase" id="RU004479"/>
    </source>
</evidence>
<dbReference type="Pfam" id="PF00221">
    <property type="entry name" value="Lyase_aromatic"/>
    <property type="match status" value="1"/>
</dbReference>
<dbReference type="NCBIfam" id="TIGR01225">
    <property type="entry name" value="hutH"/>
    <property type="match status" value="1"/>
</dbReference>
<proteinExistence type="inferred from homology"/>
<dbReference type="GO" id="GO:0005737">
    <property type="term" value="C:cytoplasm"/>
    <property type="evidence" value="ECO:0007669"/>
    <property type="project" value="UniProtKB-SubCell"/>
</dbReference>
<evidence type="ECO:0000256" key="5">
    <source>
        <dbReference type="ARBA" id="ARBA00049269"/>
    </source>
</evidence>
<comment type="subcellular location">
    <subcellularLocation>
        <location evidence="9">Cytoplasm</location>
    </subcellularLocation>
</comment>
<dbReference type="GO" id="GO:0019556">
    <property type="term" value="P:L-histidine catabolic process to glutamate and formamide"/>
    <property type="evidence" value="ECO:0007669"/>
    <property type="project" value="UniProtKB-UniPathway"/>
</dbReference>
<evidence type="ECO:0000256" key="2">
    <source>
        <dbReference type="ARBA" id="ARBA00012994"/>
    </source>
</evidence>
<dbReference type="NCBIfam" id="NF006871">
    <property type="entry name" value="PRK09367.1"/>
    <property type="match status" value="1"/>
</dbReference>
<sequence>MLKNEKMESKTHYISPEPLSFEIIEAILEEKKKLVLSEESVALIQKSKAFLDRKLAQSEDPIYGINTGFGALCDIKVSKAELSKLQENLVVSHACNIGTEVPQDVVRLMLLLKAHALAKGNSAVQLKTVQRILDLFNEGILPEVFEQGSLGASGDLAPLAMLFLPLLGMGKVNYQGEKREAAKVLEEKGWEPIRLEAKEGLALLNGTQFMSAHGVYTLIKAFKVVKYADLIGAISLDSFDGLIEPFMAQVQQIRPHAGQIDTAENFRKLLEGSELISRKKAHVQDPYSFRCIPQVHGAVKDAVEYVSRVIETEINSVTDNPTVFPDDDLIISGGNFHGEPLALSLDFLAIAIAELGSISERRTYRLISGERGLPEFLVADPGLNSGFMIPQYAAASIVSQNKQLCTPASVDSIPSSNEQEDHVSMGGNAATKVLKVTQNVLKVLAIELYNGSQALDFRRPLKTSPYLESFIEQYRQYVPFVREDTLMYEGINETINFLEYGKFE</sequence>